<sequence>MFNNYVVEIEENKMLDIRLMKKLPLKSSFKIMKSIMPSGDITGVNVDIRRKKIYVIVEGEEVYIKLITIPRVNYSKIEDLIRGELLYYFKEIENILFTYSILKEVDRCFEVIVFCLNADKIDVLQKSFCDISQVKGIYLIQFCILNFMKKTINEDNFNVVFSLKKSLYLMEVKFNILKKNRVIKEVMSSEEFKSQVDGFIKYKISSYNDVNTYFVNIDNKVWIEEYIKEGCFKDLGRFSEKEIIENSTISSK</sequence>
<dbReference type="RefSeq" id="WP_264851721.1">
    <property type="nucleotide sequence ID" value="NZ_BRXR01000001.1"/>
</dbReference>
<proteinExistence type="predicted"/>
<dbReference type="Proteomes" id="UP001208567">
    <property type="component" value="Unassembled WGS sequence"/>
</dbReference>
<accession>A0ABQ5NB16</accession>
<keyword evidence="2" id="KW-1185">Reference proteome</keyword>
<protein>
    <submittedName>
        <fullName evidence="1">Uncharacterized protein</fullName>
    </submittedName>
</protein>
<evidence type="ECO:0000313" key="1">
    <source>
        <dbReference type="EMBL" id="GLC32418.1"/>
    </source>
</evidence>
<name>A0ABQ5NB16_9CLOT</name>
<evidence type="ECO:0000313" key="2">
    <source>
        <dbReference type="Proteomes" id="UP001208567"/>
    </source>
</evidence>
<comment type="caution">
    <text evidence="1">The sequence shown here is derived from an EMBL/GenBank/DDBJ whole genome shotgun (WGS) entry which is preliminary data.</text>
</comment>
<reference evidence="1 2" key="1">
    <citation type="journal article" date="2024" name="Int. J. Syst. Evol. Microbiol.">
        <title>Clostridium omnivorum sp. nov., isolated from anoxic soil under the treatment of reductive soil disinfestation.</title>
        <authorList>
            <person name="Ueki A."/>
            <person name="Tonouchi A."/>
            <person name="Kaku N."/>
            <person name="Honma S."/>
            <person name="Ueki K."/>
        </authorList>
    </citation>
    <scope>NUCLEOTIDE SEQUENCE [LARGE SCALE GENOMIC DNA]</scope>
    <source>
        <strain evidence="1 2">E14</strain>
    </source>
</reference>
<gene>
    <name evidence="1" type="ORF">bsdE14_38280</name>
</gene>
<dbReference type="EMBL" id="BRXR01000001">
    <property type="protein sequence ID" value="GLC32418.1"/>
    <property type="molecule type" value="Genomic_DNA"/>
</dbReference>
<organism evidence="1 2">
    <name type="scientific">Clostridium omnivorum</name>
    <dbReference type="NCBI Taxonomy" id="1604902"/>
    <lineage>
        <taxon>Bacteria</taxon>
        <taxon>Bacillati</taxon>
        <taxon>Bacillota</taxon>
        <taxon>Clostridia</taxon>
        <taxon>Eubacteriales</taxon>
        <taxon>Clostridiaceae</taxon>
        <taxon>Clostridium</taxon>
    </lineage>
</organism>